<dbReference type="PANTHER" id="PTHR36005">
    <property type="entry name" value="DNA LIGASE-LIKE PROTEIN"/>
    <property type="match status" value="1"/>
</dbReference>
<comment type="caution">
    <text evidence="2">The sequence shown here is derived from an EMBL/GenBank/DDBJ whole genome shotgun (WGS) entry which is preliminary data.</text>
</comment>
<protein>
    <submittedName>
        <fullName evidence="2">Uncharacterized protein</fullName>
    </submittedName>
</protein>
<feature type="region of interest" description="Disordered" evidence="1">
    <location>
        <begin position="39"/>
        <end position="88"/>
    </location>
</feature>
<gene>
    <name evidence="2" type="ORF">V6N12_018513</name>
</gene>
<name>A0ABR2ART9_9ROSI</name>
<evidence type="ECO:0000256" key="1">
    <source>
        <dbReference type="SAM" id="MobiDB-lite"/>
    </source>
</evidence>
<feature type="compositionally biased region" description="Polar residues" evidence="1">
    <location>
        <begin position="41"/>
        <end position="66"/>
    </location>
</feature>
<dbReference type="Proteomes" id="UP001472677">
    <property type="component" value="Unassembled WGS sequence"/>
</dbReference>
<dbReference type="PANTHER" id="PTHR36005:SF1">
    <property type="entry name" value="DNA LIGASE-LIKE PROTEIN"/>
    <property type="match status" value="1"/>
</dbReference>
<dbReference type="EMBL" id="JBBPBM010000382">
    <property type="protein sequence ID" value="KAK8496164.1"/>
    <property type="molecule type" value="Genomic_DNA"/>
</dbReference>
<reference evidence="2 3" key="1">
    <citation type="journal article" date="2024" name="G3 (Bethesda)">
        <title>Genome assembly of Hibiscus sabdariffa L. provides insights into metabolisms of medicinal natural products.</title>
        <authorList>
            <person name="Kim T."/>
        </authorList>
    </citation>
    <scope>NUCLEOTIDE SEQUENCE [LARGE SCALE GENOMIC DNA]</scope>
    <source>
        <strain evidence="2">TK-2024</strain>
        <tissue evidence="2">Old leaves</tissue>
    </source>
</reference>
<sequence>MIMVVIQVPFEDVTEEVRGNDWVVMEVESEETIVKHGISDTLCSDETNNAENVSSHENLSPQLMSSSDHENNEKENINPQAHEYVDLSPTISGDHVKAFVDEEAEEEDGSDHDIILF</sequence>
<keyword evidence="3" id="KW-1185">Reference proteome</keyword>
<evidence type="ECO:0000313" key="3">
    <source>
        <dbReference type="Proteomes" id="UP001472677"/>
    </source>
</evidence>
<evidence type="ECO:0000313" key="2">
    <source>
        <dbReference type="EMBL" id="KAK8496164.1"/>
    </source>
</evidence>
<proteinExistence type="predicted"/>
<accession>A0ABR2ART9</accession>
<feature type="compositionally biased region" description="Basic and acidic residues" evidence="1">
    <location>
        <begin position="67"/>
        <end position="76"/>
    </location>
</feature>
<organism evidence="2 3">
    <name type="scientific">Hibiscus sabdariffa</name>
    <name type="common">roselle</name>
    <dbReference type="NCBI Taxonomy" id="183260"/>
    <lineage>
        <taxon>Eukaryota</taxon>
        <taxon>Viridiplantae</taxon>
        <taxon>Streptophyta</taxon>
        <taxon>Embryophyta</taxon>
        <taxon>Tracheophyta</taxon>
        <taxon>Spermatophyta</taxon>
        <taxon>Magnoliopsida</taxon>
        <taxon>eudicotyledons</taxon>
        <taxon>Gunneridae</taxon>
        <taxon>Pentapetalae</taxon>
        <taxon>rosids</taxon>
        <taxon>malvids</taxon>
        <taxon>Malvales</taxon>
        <taxon>Malvaceae</taxon>
        <taxon>Malvoideae</taxon>
        <taxon>Hibiscus</taxon>
    </lineage>
</organism>